<protein>
    <submittedName>
        <fullName evidence="4">Leucine-rich repeat domain-containing protein</fullName>
    </submittedName>
    <submittedName>
        <fullName evidence="5">Leucine-rich_repeat domain-containing protein</fullName>
    </submittedName>
</protein>
<proteinExistence type="predicted"/>
<dbReference type="InterPro" id="IPR050836">
    <property type="entry name" value="SDS22/Internalin_LRR"/>
</dbReference>
<dbReference type="InterPro" id="IPR001611">
    <property type="entry name" value="Leu-rich_rpt"/>
</dbReference>
<reference evidence="5 6" key="2">
    <citation type="submission" date="2024-07" db="EMBL/GenBank/DDBJ databases">
        <authorList>
            <person name="Akdeniz Z."/>
        </authorList>
    </citation>
    <scope>NUCLEOTIDE SEQUENCE [LARGE SCALE GENOMIC DNA]</scope>
</reference>
<dbReference type="PROSITE" id="PS51450">
    <property type="entry name" value="LRR"/>
    <property type="match status" value="8"/>
</dbReference>
<name>A0AA86UN48_9EUKA</name>
<evidence type="ECO:0000256" key="1">
    <source>
        <dbReference type="ARBA" id="ARBA00022614"/>
    </source>
</evidence>
<keyword evidence="1" id="KW-0433">Leucine-rich repeat</keyword>
<feature type="region of interest" description="Disordered" evidence="3">
    <location>
        <begin position="1162"/>
        <end position="1218"/>
    </location>
</feature>
<dbReference type="SUPFAM" id="SSF52058">
    <property type="entry name" value="L domain-like"/>
    <property type="match status" value="3"/>
</dbReference>
<accession>A0AA86UN48</accession>
<evidence type="ECO:0000256" key="3">
    <source>
        <dbReference type="SAM" id="MobiDB-lite"/>
    </source>
</evidence>
<evidence type="ECO:0000256" key="2">
    <source>
        <dbReference type="ARBA" id="ARBA00022737"/>
    </source>
</evidence>
<evidence type="ECO:0000313" key="6">
    <source>
        <dbReference type="Proteomes" id="UP001642409"/>
    </source>
</evidence>
<keyword evidence="6" id="KW-1185">Reference proteome</keyword>
<dbReference type="EMBL" id="CAXDID020000277">
    <property type="protein sequence ID" value="CAL6069217.1"/>
    <property type="molecule type" value="Genomic_DNA"/>
</dbReference>
<dbReference type="PANTHER" id="PTHR46652:SF3">
    <property type="entry name" value="LEUCINE-RICH REPEAT-CONTAINING PROTEIN 9"/>
    <property type="match status" value="1"/>
</dbReference>
<sequence length="1543" mass="181334">MQNPCLQKKKEIENNFQIEYEKYENQSEDYSQIDYIFEQKILEQYQNSFDKTELNICLNKPTNIHFIEQMNLITTLKICSRSITNERTFSINGIENSNISKLTIDNCQVNAFQLNNMDKLEDITIINVSTFDLHNLNFSKIKTVSINGLHIYWNKSQLKIQFEPSSQQTLKFIEYLDVSKLTVCGSYFMFIEFPKNINFLIFQDYLGNFTGLQNNKLQNIIIQNGISNSVDFQQINNIEYLEINNKEHQNSFDISCLCDFQYLKTLKINNLQILLSYSSLQQKYKCNEPEDLQYLGILSSLTHLNISNNIIGRINDRVDESLDDYENYNKHDYSLLFSCSNLIDVNFNNNQNLDLILFNKHYSSIKKLNISQCYLCDISLLDNCSYLTDFDISDNQIFDISVIKNFTYLEHLHAHSNYIVDISGLLQCKKIKHINLSDNRVFKLIEFSTCLISANFHNNFIFDFGNIQTLPYYNIIWIGHQNVVSVEYFKHSALWHVSYDKLIDLLEQKKEILLAEGTSIYHELMLKINPQHYNPLKYREDMIQCYSSQVQDNELLLDNKLYVDSLKFIEHFEQVSKLVIKYPTYKDKVQAESQMQNINFNTIPKQIQELQLLGIFTSLEGIEHSNISKLRIESCGLSNFEQYIENVKFLEICNLENQNIPYNINQLNKSNIETLIMQNMHIIPPYKRFLKLKQLNFINIKCHNRYNQKLPEIDFSYFKYFANLIEVDLSNNQIEDISSLLHISVEKLNLSNNIITHINISDNQLNNLKSLNLQQNKIQAVIINNSSIINLILKHNNIDLISLYLPELQHLDVSDNKISDISFVPHLIQLLCLNLSSNQIVNIQQDVFMKCTKLNTLYIENNQIFELNQLPDSLQILNVNNNTIQCFEKLKKHQNYDQDWIGEQQKNYIQIIEQLLDISNPQSDEQLHDLLGKNKVFIDTLNKQETSELYEAFISYPQYHKQQQIQMFTQMINRNELKIKDDTNISSFDFMENFQAISKLNFTNCKNITTNNIPKYIQELEINSKQIYKFDGSELTHLRKLVLNGKIQVYNLNIMKDLEIFEITSCQINISQIHNAYLQTLKIKGDLIFNQLNYFTSLQCLEICGSNSVDLQYFCNHNLHTLMLRNNHQILLPNQKGFSNLRQLTLENNYTKICNLDQLNESNNNDNNPYQDIFNNHNIYEDDDDDEDGDDQEDDYDDDDDDDDDDEDDFEEQQKHEDSKNIKVEYFNEISFLNNVNTIIELNLSRNYSITSIQAVNVKQLKDFVNLQKLNLSFNALTDINELNHNAQLIYLDLSNNKLQLCSALCSEQPLVLQNLTQLQYLSLENNQQRYFLRSNIDFLKPLISLTNLNISSIQLQDIKILQFLTALQILNLSNNIINDIFVIKYLTKLQTLDISQNRIYDISIVNYCKQLKTINANENEIMLIQNIKIVNLSISIMHNNIPIQEFQHCEQWLQVEQSKLDEIINSQRIDNLTKNQQLYFRLKAVSQSYDLQQKVKTRKISFNPKIIEINKLFAKAQNNIEIFQKYVDVLFNQLVENQCDYQ</sequence>
<dbReference type="InterPro" id="IPR003591">
    <property type="entry name" value="Leu-rich_rpt_typical-subtyp"/>
</dbReference>
<dbReference type="InterPro" id="IPR032675">
    <property type="entry name" value="LRR_dom_sf"/>
</dbReference>
<feature type="compositionally biased region" description="Low complexity" evidence="3">
    <location>
        <begin position="1162"/>
        <end position="1176"/>
    </location>
</feature>
<keyword evidence="2" id="KW-0677">Repeat</keyword>
<comment type="caution">
    <text evidence="4">The sequence shown here is derived from an EMBL/GenBank/DDBJ whole genome shotgun (WGS) entry which is preliminary data.</text>
</comment>
<dbReference type="PANTHER" id="PTHR46652">
    <property type="entry name" value="LEUCINE-RICH REPEAT AND IQ DOMAIN-CONTAINING PROTEIN 1-RELATED"/>
    <property type="match status" value="1"/>
</dbReference>
<gene>
    <name evidence="4" type="ORF">HINF_LOCUS45481</name>
    <name evidence="5" type="ORF">HINF_LOCUS53870</name>
</gene>
<dbReference type="Proteomes" id="UP001642409">
    <property type="component" value="Unassembled WGS sequence"/>
</dbReference>
<organism evidence="4">
    <name type="scientific">Hexamita inflata</name>
    <dbReference type="NCBI Taxonomy" id="28002"/>
    <lineage>
        <taxon>Eukaryota</taxon>
        <taxon>Metamonada</taxon>
        <taxon>Diplomonadida</taxon>
        <taxon>Hexamitidae</taxon>
        <taxon>Hexamitinae</taxon>
        <taxon>Hexamita</taxon>
    </lineage>
</organism>
<dbReference type="EMBL" id="CATOUU010000895">
    <property type="protein sequence ID" value="CAI9957836.1"/>
    <property type="molecule type" value="Genomic_DNA"/>
</dbReference>
<dbReference type="Pfam" id="PF13855">
    <property type="entry name" value="LRR_8"/>
    <property type="match status" value="1"/>
</dbReference>
<dbReference type="Gene3D" id="3.80.10.10">
    <property type="entry name" value="Ribonuclease Inhibitor"/>
    <property type="match status" value="5"/>
</dbReference>
<dbReference type="SMART" id="SM00369">
    <property type="entry name" value="LRR_TYP"/>
    <property type="match status" value="7"/>
</dbReference>
<evidence type="ECO:0000313" key="4">
    <source>
        <dbReference type="EMBL" id="CAI9957836.1"/>
    </source>
</evidence>
<evidence type="ECO:0000313" key="5">
    <source>
        <dbReference type="EMBL" id="CAL6069217.1"/>
    </source>
</evidence>
<reference evidence="4" key="1">
    <citation type="submission" date="2023-06" db="EMBL/GenBank/DDBJ databases">
        <authorList>
            <person name="Kurt Z."/>
        </authorList>
    </citation>
    <scope>NUCLEOTIDE SEQUENCE</scope>
</reference>
<feature type="compositionally biased region" description="Acidic residues" evidence="3">
    <location>
        <begin position="1181"/>
        <end position="1211"/>
    </location>
</feature>
<dbReference type="SMART" id="SM00365">
    <property type="entry name" value="LRR_SD22"/>
    <property type="match status" value="9"/>
</dbReference>